<dbReference type="RefSeq" id="WP_099498654.1">
    <property type="nucleotide sequence ID" value="NZ_CP026652.1"/>
</dbReference>
<evidence type="ECO:0000256" key="1">
    <source>
        <dbReference type="SAM" id="MobiDB-lite"/>
    </source>
</evidence>
<gene>
    <name evidence="2" type="ORF">C4B68_07695</name>
</gene>
<sequence length="133" mass="14482">MATATANIPAHLADWFLVHEQFEPVPDTPGLYRLTHPEQDGIRRTRQAVLDLRRQGYEVQADLPLDPARTAGPPQPAVRNGLMERRNRIAQAAATRSPQRPTAPAPTLPEFLPQSAAIPVGGRAQAAGKGRSR</sequence>
<protein>
    <submittedName>
        <fullName evidence="2">Uncharacterized protein</fullName>
    </submittedName>
</protein>
<dbReference type="EMBL" id="CP026652">
    <property type="protein sequence ID" value="AVH55682.1"/>
    <property type="molecule type" value="Genomic_DNA"/>
</dbReference>
<evidence type="ECO:0000313" key="2">
    <source>
        <dbReference type="EMBL" id="AVH55682.1"/>
    </source>
</evidence>
<feature type="region of interest" description="Disordered" evidence="1">
    <location>
        <begin position="60"/>
        <end position="133"/>
    </location>
</feature>
<proteinExistence type="predicted"/>
<evidence type="ECO:0000313" key="3">
    <source>
        <dbReference type="Proteomes" id="UP000238413"/>
    </source>
</evidence>
<name>A0ABM6SMB1_9ACTN</name>
<organism evidence="2 3">
    <name type="scientific">Streptomyces dengpaensis</name>
    <dbReference type="NCBI Taxonomy" id="2049881"/>
    <lineage>
        <taxon>Bacteria</taxon>
        <taxon>Bacillati</taxon>
        <taxon>Actinomycetota</taxon>
        <taxon>Actinomycetes</taxon>
        <taxon>Kitasatosporales</taxon>
        <taxon>Streptomycetaceae</taxon>
        <taxon>Streptomyces</taxon>
    </lineage>
</organism>
<accession>A0ABM6SMB1</accession>
<reference evidence="2 3" key="1">
    <citation type="submission" date="2018-02" db="EMBL/GenBank/DDBJ databases">
        <title>Complete genome sequence of Streptomyces dengpaensis, the producer of angucyclines.</title>
        <authorList>
            <person name="Yumei L."/>
        </authorList>
    </citation>
    <scope>NUCLEOTIDE SEQUENCE [LARGE SCALE GENOMIC DNA]</scope>
    <source>
        <strain evidence="2 3">XZHG99</strain>
    </source>
</reference>
<dbReference type="Proteomes" id="UP000238413">
    <property type="component" value="Chromosome"/>
</dbReference>
<keyword evidence="3" id="KW-1185">Reference proteome</keyword>